<accession>A0A392QIM3</accession>
<keyword evidence="2" id="KW-1185">Reference proteome</keyword>
<feature type="non-terminal residue" evidence="1">
    <location>
        <position position="1"/>
    </location>
</feature>
<dbReference type="EMBL" id="LXQA010140333">
    <property type="protein sequence ID" value="MCI24233.1"/>
    <property type="molecule type" value="Genomic_DNA"/>
</dbReference>
<evidence type="ECO:0000313" key="1">
    <source>
        <dbReference type="EMBL" id="MCI24233.1"/>
    </source>
</evidence>
<dbReference type="Proteomes" id="UP000265520">
    <property type="component" value="Unassembled WGS sequence"/>
</dbReference>
<reference evidence="1 2" key="1">
    <citation type="journal article" date="2018" name="Front. Plant Sci.">
        <title>Red Clover (Trifolium pratense) and Zigzag Clover (T. medium) - A Picture of Genomic Similarities and Differences.</title>
        <authorList>
            <person name="Dluhosova J."/>
            <person name="Istvanek J."/>
            <person name="Nedelnik J."/>
            <person name="Repkova J."/>
        </authorList>
    </citation>
    <scope>NUCLEOTIDE SEQUENCE [LARGE SCALE GENOMIC DNA]</scope>
    <source>
        <strain evidence="2">cv. 10/8</strain>
        <tissue evidence="1">Leaf</tissue>
    </source>
</reference>
<sequence>LAGAPMIKSVQRSSVQVRKVVKNRIPGPPVEAGLYRAPNAGTKISIMSRVYPPIMDDCQGFSLDGGISSSCSSP</sequence>
<dbReference type="AlphaFoldDB" id="A0A392QIM3"/>
<organism evidence="1 2">
    <name type="scientific">Trifolium medium</name>
    <dbReference type="NCBI Taxonomy" id="97028"/>
    <lineage>
        <taxon>Eukaryota</taxon>
        <taxon>Viridiplantae</taxon>
        <taxon>Streptophyta</taxon>
        <taxon>Embryophyta</taxon>
        <taxon>Tracheophyta</taxon>
        <taxon>Spermatophyta</taxon>
        <taxon>Magnoliopsida</taxon>
        <taxon>eudicotyledons</taxon>
        <taxon>Gunneridae</taxon>
        <taxon>Pentapetalae</taxon>
        <taxon>rosids</taxon>
        <taxon>fabids</taxon>
        <taxon>Fabales</taxon>
        <taxon>Fabaceae</taxon>
        <taxon>Papilionoideae</taxon>
        <taxon>50 kb inversion clade</taxon>
        <taxon>NPAAA clade</taxon>
        <taxon>Hologalegina</taxon>
        <taxon>IRL clade</taxon>
        <taxon>Trifolieae</taxon>
        <taxon>Trifolium</taxon>
    </lineage>
</organism>
<evidence type="ECO:0000313" key="2">
    <source>
        <dbReference type="Proteomes" id="UP000265520"/>
    </source>
</evidence>
<comment type="caution">
    <text evidence="1">The sequence shown here is derived from an EMBL/GenBank/DDBJ whole genome shotgun (WGS) entry which is preliminary data.</text>
</comment>
<protein>
    <submittedName>
        <fullName evidence="1">Uncharacterized protein</fullName>
    </submittedName>
</protein>
<proteinExistence type="predicted"/>
<name>A0A392QIM3_9FABA</name>